<accession>A0A9X7UV18</accession>
<proteinExistence type="inferred from homology"/>
<keyword evidence="4 8" id="KW-0812">Transmembrane</keyword>
<evidence type="ECO:0000256" key="9">
    <source>
        <dbReference type="RuleBase" id="RU003357"/>
    </source>
</evidence>
<dbReference type="InterPro" id="IPR012910">
    <property type="entry name" value="Plug_dom"/>
</dbReference>
<evidence type="ECO:0000256" key="10">
    <source>
        <dbReference type="SAM" id="SignalP"/>
    </source>
</evidence>
<evidence type="ECO:0000256" key="6">
    <source>
        <dbReference type="ARBA" id="ARBA00023136"/>
    </source>
</evidence>
<dbReference type="SUPFAM" id="SSF56935">
    <property type="entry name" value="Porins"/>
    <property type="match status" value="1"/>
</dbReference>
<dbReference type="PANTHER" id="PTHR30069">
    <property type="entry name" value="TONB-DEPENDENT OUTER MEMBRANE RECEPTOR"/>
    <property type="match status" value="1"/>
</dbReference>
<dbReference type="Gene3D" id="2.170.130.10">
    <property type="entry name" value="TonB-dependent receptor, plug domain"/>
    <property type="match status" value="1"/>
</dbReference>
<keyword evidence="6 8" id="KW-0472">Membrane</keyword>
<evidence type="ECO:0000259" key="11">
    <source>
        <dbReference type="Pfam" id="PF00593"/>
    </source>
</evidence>
<keyword evidence="7 8" id="KW-0998">Cell outer membrane</keyword>
<keyword evidence="3 8" id="KW-1134">Transmembrane beta strand</keyword>
<name>A0A9X7UV18_9GAMM</name>
<evidence type="ECO:0000256" key="5">
    <source>
        <dbReference type="ARBA" id="ARBA00023077"/>
    </source>
</evidence>
<dbReference type="InterPro" id="IPR039426">
    <property type="entry name" value="TonB-dep_rcpt-like"/>
</dbReference>
<evidence type="ECO:0000256" key="7">
    <source>
        <dbReference type="ARBA" id="ARBA00023237"/>
    </source>
</evidence>
<dbReference type="GO" id="GO:0015344">
    <property type="term" value="F:siderophore uptake transmembrane transporter activity"/>
    <property type="evidence" value="ECO:0007669"/>
    <property type="project" value="TreeGrafter"/>
</dbReference>
<dbReference type="AlphaFoldDB" id="A0A9X7UV18"/>
<dbReference type="GO" id="GO:0009279">
    <property type="term" value="C:cell outer membrane"/>
    <property type="evidence" value="ECO:0007669"/>
    <property type="project" value="UniProtKB-SubCell"/>
</dbReference>
<dbReference type="Gene3D" id="2.40.170.20">
    <property type="entry name" value="TonB-dependent receptor, beta-barrel domain"/>
    <property type="match status" value="1"/>
</dbReference>
<protein>
    <submittedName>
        <fullName evidence="13">TonB-dependent receptor</fullName>
    </submittedName>
</protein>
<evidence type="ECO:0000313" key="13">
    <source>
        <dbReference type="EMBL" id="QQD23514.1"/>
    </source>
</evidence>
<evidence type="ECO:0000256" key="3">
    <source>
        <dbReference type="ARBA" id="ARBA00022452"/>
    </source>
</evidence>
<dbReference type="Proteomes" id="UP000596074">
    <property type="component" value="Chromosome"/>
</dbReference>
<evidence type="ECO:0000256" key="2">
    <source>
        <dbReference type="ARBA" id="ARBA00022448"/>
    </source>
</evidence>
<dbReference type="RefSeq" id="WP_228346038.1">
    <property type="nucleotide sequence ID" value="NZ_CP046056.1"/>
</dbReference>
<organism evidence="13 14">
    <name type="scientific">Venatoribacter cucullus</name>
    <dbReference type="NCBI Taxonomy" id="2661630"/>
    <lineage>
        <taxon>Bacteria</taxon>
        <taxon>Pseudomonadati</taxon>
        <taxon>Pseudomonadota</taxon>
        <taxon>Gammaproteobacteria</taxon>
        <taxon>Oceanospirillales</taxon>
        <taxon>Oceanospirillaceae</taxon>
        <taxon>Venatoribacter</taxon>
    </lineage>
</organism>
<evidence type="ECO:0000313" key="14">
    <source>
        <dbReference type="Proteomes" id="UP000596074"/>
    </source>
</evidence>
<dbReference type="PROSITE" id="PS52016">
    <property type="entry name" value="TONB_DEPENDENT_REC_3"/>
    <property type="match status" value="1"/>
</dbReference>
<dbReference type="InterPro" id="IPR037066">
    <property type="entry name" value="Plug_dom_sf"/>
</dbReference>
<keyword evidence="13" id="KW-0675">Receptor</keyword>
<evidence type="ECO:0000256" key="4">
    <source>
        <dbReference type="ARBA" id="ARBA00022692"/>
    </source>
</evidence>
<evidence type="ECO:0000259" key="12">
    <source>
        <dbReference type="Pfam" id="PF07715"/>
    </source>
</evidence>
<keyword evidence="10" id="KW-0732">Signal</keyword>
<evidence type="ECO:0000256" key="8">
    <source>
        <dbReference type="PROSITE-ProRule" id="PRU01360"/>
    </source>
</evidence>
<dbReference type="Pfam" id="PF07715">
    <property type="entry name" value="Plug"/>
    <property type="match status" value="1"/>
</dbReference>
<keyword evidence="14" id="KW-1185">Reference proteome</keyword>
<evidence type="ECO:0000256" key="1">
    <source>
        <dbReference type="ARBA" id="ARBA00004571"/>
    </source>
</evidence>
<feature type="domain" description="TonB-dependent receptor plug" evidence="12">
    <location>
        <begin position="49"/>
        <end position="153"/>
    </location>
</feature>
<keyword evidence="2 8" id="KW-0813">Transport</keyword>
<comment type="subcellular location">
    <subcellularLocation>
        <location evidence="1 8">Cell outer membrane</location>
        <topology evidence="1 8">Multi-pass membrane protein</topology>
    </subcellularLocation>
</comment>
<comment type="similarity">
    <text evidence="8 9">Belongs to the TonB-dependent receptor family.</text>
</comment>
<sequence length="645" mass="71656">MKKISLLLSLSSIFIAATAHSASTENSELAPVVVTGNRIAQPDMLATYAAEIHHADDITRSGAIDLYDYLNRYSSVTVLPSYGNPFAQLLDMRGYGVGSGHQNIVVTVNGRRLNNVDTVPQLLSSVPLLSIERIEIIKGSGSVAQGDGAMAGIINIVTKDQTGGALNIAAGSHGYSSTSVSAGITEEQFTLQLLAENGRSDGFRDQDITGEKDDSDSNNVAADLKLFPMSGVEIRAGKERSWLDTTYGDTLTLPQFNNNPEQNAGKTYTGQTFTVDVSRVGTSLQINDNLRLNADYFIEKKDSEYSSGWLSEYDYRSGDYSIAWQQNNLQVLTGVQLFDGERSSATDTTTKENSAAYIQAEYRLQDTRISAGWRREKADYQYRSSVTLLQDNHYLTAWDLGINQKISAQLTVFANLNQGFQAPDIDRFFTQLYDSSWNFIGTGFNGFIKPAESRTVNLGLNHLHSRNKLKAVIFYTDLTDEIYYNPQTFSNTNIDESHKYGAELQNQYQASEQLAVRLNYSWTRAIIDREDSGTGAFNGKDLPGVSEHSATLGVNYQASERGSFSINQIWRSKALAAEDFANNFKQKQKAFNSTDISYQHQFGKLSAYVQVQNLFDQSNGLWIRDDAIYPVNFTRTWYAGIRAEF</sequence>
<keyword evidence="5 9" id="KW-0798">TonB box</keyword>
<feature type="signal peptide" evidence="10">
    <location>
        <begin position="1"/>
        <end position="21"/>
    </location>
</feature>
<gene>
    <name evidence="13" type="ORF">GJQ55_02995</name>
</gene>
<dbReference type="KEGG" id="vcw:GJQ55_02995"/>
<feature type="chain" id="PRO_5040871639" evidence="10">
    <location>
        <begin position="22"/>
        <end position="645"/>
    </location>
</feature>
<dbReference type="Pfam" id="PF00593">
    <property type="entry name" value="TonB_dep_Rec_b-barrel"/>
    <property type="match status" value="1"/>
</dbReference>
<dbReference type="InterPro" id="IPR000531">
    <property type="entry name" value="Beta-barrel_TonB"/>
</dbReference>
<dbReference type="GO" id="GO:0044718">
    <property type="term" value="P:siderophore transmembrane transport"/>
    <property type="evidence" value="ECO:0007669"/>
    <property type="project" value="TreeGrafter"/>
</dbReference>
<feature type="domain" description="TonB-dependent receptor-like beta-barrel" evidence="11">
    <location>
        <begin position="173"/>
        <end position="614"/>
    </location>
</feature>
<dbReference type="EMBL" id="CP046056">
    <property type="protein sequence ID" value="QQD23514.1"/>
    <property type="molecule type" value="Genomic_DNA"/>
</dbReference>
<dbReference type="PANTHER" id="PTHR30069:SF27">
    <property type="entry name" value="BLL4766 PROTEIN"/>
    <property type="match status" value="1"/>
</dbReference>
<dbReference type="InterPro" id="IPR036942">
    <property type="entry name" value="Beta-barrel_TonB_sf"/>
</dbReference>
<reference evidence="13 14" key="1">
    <citation type="submission" date="2019-11" db="EMBL/GenBank/DDBJ databases">
        <title>Venatorbacter sp. nov. a predator of Campylobacter and other Gram-negative bacteria.</title>
        <authorList>
            <person name="Saeedi A."/>
            <person name="Cummings N.J."/>
            <person name="Connerton I.F."/>
            <person name="Connerton P.L."/>
        </authorList>
    </citation>
    <scope>NUCLEOTIDE SEQUENCE [LARGE SCALE GENOMIC DNA]</scope>
    <source>
        <strain evidence="13">XL5</strain>
    </source>
</reference>